<dbReference type="EMBL" id="QXFL01000004">
    <property type="protein sequence ID" value="RIV85844.1"/>
    <property type="molecule type" value="Genomic_DNA"/>
</dbReference>
<dbReference type="Pfam" id="PF07724">
    <property type="entry name" value="AAA_2"/>
    <property type="match status" value="1"/>
</dbReference>
<sequence>MENLTPKAIVAALDEHIIGQKEAKRAVAVALRNRWRRQRLHPDLRDEVTPKNILMIGPTGCGKTEISRRLAKLAEAPFVKVEATKFTEVGYVGRDVEQIARDLVEEAIRLEKDRRRDAVREAASEAAMERLLDALVGNSASEATRQSFRQRITENSMNDTEVEIEVAEAGGMQMDIPGMGGGATMINLSEMMGKAFGGPPKKKRKLKVPDAWDKLVDEEAEKRMDQDDVARVALQNAETNGIVFLDEVDKIAVSDVRGGSVSREGVQRDLLPLIEGTTVATKYGPMKTDHVLFIASGAFHVAKPSDMLPELQGRLPIRVELRSLTEEDFVRILSETRANLVSQYKALLGTEKLDVQMDEEAIAEVAKIAAQVNEGVENIGARRLQTVMEKLFEELSFEAEEMSGQSVTVDANYVREKLSDLAADTDLSKYVL</sequence>
<dbReference type="AlphaFoldDB" id="A0A418NRS3"/>
<dbReference type="Gene3D" id="3.40.50.300">
    <property type="entry name" value="P-loop containing nucleotide triphosphate hydrolases"/>
    <property type="match status" value="2"/>
</dbReference>
<dbReference type="InterPro" id="IPR003593">
    <property type="entry name" value="AAA+_ATPase"/>
</dbReference>
<dbReference type="GO" id="GO:0008233">
    <property type="term" value="F:peptidase activity"/>
    <property type="evidence" value="ECO:0007669"/>
    <property type="project" value="UniProtKB-KW"/>
</dbReference>
<dbReference type="InterPro" id="IPR019489">
    <property type="entry name" value="Clp_ATPase_C"/>
</dbReference>
<keyword evidence="3" id="KW-0067">ATP-binding</keyword>
<dbReference type="PANTHER" id="PTHR48102:SF3">
    <property type="entry name" value="ATP-DEPENDENT PROTEASE ATPASE SUBUNIT HSLU"/>
    <property type="match status" value="1"/>
</dbReference>
<dbReference type="Gene3D" id="1.10.8.60">
    <property type="match status" value="1"/>
</dbReference>
<evidence type="ECO:0000256" key="1">
    <source>
        <dbReference type="ARBA" id="ARBA00009771"/>
    </source>
</evidence>
<dbReference type="InterPro" id="IPR004491">
    <property type="entry name" value="HslU"/>
</dbReference>
<evidence type="ECO:0000259" key="6">
    <source>
        <dbReference type="SMART" id="SM01086"/>
    </source>
</evidence>
<feature type="domain" description="Clp ATPase C-terminal" evidence="6">
    <location>
        <begin position="324"/>
        <end position="418"/>
    </location>
</feature>
<organism evidence="7 8">
    <name type="scientific">Aurantiacibacter zhengii</name>
    <dbReference type="NCBI Taxonomy" id="2307003"/>
    <lineage>
        <taxon>Bacteria</taxon>
        <taxon>Pseudomonadati</taxon>
        <taxon>Pseudomonadota</taxon>
        <taxon>Alphaproteobacteria</taxon>
        <taxon>Sphingomonadales</taxon>
        <taxon>Erythrobacteraceae</taxon>
        <taxon>Aurantiacibacter</taxon>
    </lineage>
</organism>
<keyword evidence="2" id="KW-0547">Nucleotide-binding</keyword>
<dbReference type="OrthoDB" id="9804062at2"/>
<dbReference type="SMART" id="SM00382">
    <property type="entry name" value="AAA"/>
    <property type="match status" value="1"/>
</dbReference>
<feature type="domain" description="AAA+ ATPase" evidence="5">
    <location>
        <begin position="49"/>
        <end position="321"/>
    </location>
</feature>
<dbReference type="GO" id="GO:0005524">
    <property type="term" value="F:ATP binding"/>
    <property type="evidence" value="ECO:0007669"/>
    <property type="project" value="UniProtKB-KW"/>
</dbReference>
<dbReference type="Proteomes" id="UP000286576">
    <property type="component" value="Unassembled WGS sequence"/>
</dbReference>
<dbReference type="CDD" id="cd19498">
    <property type="entry name" value="RecA-like_HslU"/>
    <property type="match status" value="1"/>
</dbReference>
<protein>
    <submittedName>
        <fullName evidence="7">ATP-dependent protease ATPase subunit HslU</fullName>
    </submittedName>
</protein>
<dbReference type="SUPFAM" id="SSF52540">
    <property type="entry name" value="P-loop containing nucleoside triphosphate hydrolases"/>
    <property type="match status" value="1"/>
</dbReference>
<comment type="caution">
    <text evidence="7">The sequence shown here is derived from an EMBL/GenBank/DDBJ whole genome shotgun (WGS) entry which is preliminary data.</text>
</comment>
<evidence type="ECO:0000313" key="8">
    <source>
        <dbReference type="Proteomes" id="UP000286576"/>
    </source>
</evidence>
<dbReference type="FunFam" id="3.40.50.300:FF:000220">
    <property type="entry name" value="ATP-dependent protease ATPase subunit HslU"/>
    <property type="match status" value="1"/>
</dbReference>
<dbReference type="InterPro" id="IPR050052">
    <property type="entry name" value="ATP-dep_Clp_protease_ClpX"/>
</dbReference>
<accession>A0A418NRS3</accession>
<name>A0A418NRS3_9SPHN</name>
<dbReference type="GO" id="GO:0051603">
    <property type="term" value="P:proteolysis involved in protein catabolic process"/>
    <property type="evidence" value="ECO:0007669"/>
    <property type="project" value="TreeGrafter"/>
</dbReference>
<proteinExistence type="inferred from homology"/>
<dbReference type="NCBIfam" id="TIGR00390">
    <property type="entry name" value="hslU"/>
    <property type="match status" value="1"/>
</dbReference>
<evidence type="ECO:0000256" key="2">
    <source>
        <dbReference type="ARBA" id="ARBA00022741"/>
    </source>
</evidence>
<keyword evidence="7" id="KW-0645">Protease</keyword>
<reference evidence="7 8" key="1">
    <citation type="submission" date="2018-08" db="EMBL/GenBank/DDBJ databases">
        <title>Erythrobacter zhengii sp.nov., a bacterium isolated from deep-sea sediment.</title>
        <authorList>
            <person name="Fang C."/>
            <person name="Wu Y.-H."/>
            <person name="Sun C."/>
            <person name="Wang H."/>
            <person name="Cheng H."/>
            <person name="Meng F.-X."/>
            <person name="Wang C.-S."/>
            <person name="Xu X.-W."/>
        </authorList>
    </citation>
    <scope>NUCLEOTIDE SEQUENCE [LARGE SCALE GENOMIC DNA]</scope>
    <source>
        <strain evidence="7 8">V18</strain>
    </source>
</reference>
<evidence type="ECO:0000256" key="3">
    <source>
        <dbReference type="ARBA" id="ARBA00022840"/>
    </source>
</evidence>
<dbReference type="RefSeq" id="WP_119587034.1">
    <property type="nucleotide sequence ID" value="NZ_CAWODQ010000024.1"/>
</dbReference>
<dbReference type="GO" id="GO:0009376">
    <property type="term" value="C:HslUV protease complex"/>
    <property type="evidence" value="ECO:0007669"/>
    <property type="project" value="InterPro"/>
</dbReference>
<dbReference type="GO" id="GO:0016887">
    <property type="term" value="F:ATP hydrolysis activity"/>
    <property type="evidence" value="ECO:0007669"/>
    <property type="project" value="InterPro"/>
</dbReference>
<keyword evidence="8" id="KW-1185">Reference proteome</keyword>
<comment type="similarity">
    <text evidence="1">Belongs to the ClpX chaperone family. HslU subfamily.</text>
</comment>
<keyword evidence="7" id="KW-0378">Hydrolase</keyword>
<dbReference type="NCBIfam" id="NF003544">
    <property type="entry name" value="PRK05201.1"/>
    <property type="match status" value="1"/>
</dbReference>
<keyword evidence="4" id="KW-0143">Chaperone</keyword>
<evidence type="ECO:0000313" key="7">
    <source>
        <dbReference type="EMBL" id="RIV85844.1"/>
    </source>
</evidence>
<dbReference type="InterPro" id="IPR027417">
    <property type="entry name" value="P-loop_NTPase"/>
</dbReference>
<gene>
    <name evidence="7" type="primary">hslU</name>
    <name evidence="7" type="ORF">D2V07_11050</name>
</gene>
<dbReference type="Pfam" id="PF00004">
    <property type="entry name" value="AAA"/>
    <property type="match status" value="1"/>
</dbReference>
<dbReference type="SMART" id="SM01086">
    <property type="entry name" value="ClpB_D2-small"/>
    <property type="match status" value="1"/>
</dbReference>
<dbReference type="InterPro" id="IPR003959">
    <property type="entry name" value="ATPase_AAA_core"/>
</dbReference>
<evidence type="ECO:0000256" key="4">
    <source>
        <dbReference type="ARBA" id="ARBA00023186"/>
    </source>
</evidence>
<dbReference type="PANTHER" id="PTHR48102">
    <property type="entry name" value="ATP-DEPENDENT CLP PROTEASE ATP-BINDING SUBUNIT CLPX-LIKE, MITOCHONDRIAL-RELATED"/>
    <property type="match status" value="1"/>
</dbReference>
<evidence type="ECO:0000259" key="5">
    <source>
        <dbReference type="SMART" id="SM00382"/>
    </source>
</evidence>